<accession>A0A291B7E2</accession>
<sequence length="60" mass="6489">MDIEPADAVLVTLKAEGLIPFAIMGTVSTTDHGVIHSLDDAATLAKKHGLWVQLMVVRQY</sequence>
<evidence type="ECO:0000313" key="1">
    <source>
        <dbReference type="EMBL" id="ATF08906.1"/>
    </source>
</evidence>
<reference evidence="2" key="1">
    <citation type="submission" date="2017-04" db="EMBL/GenBank/DDBJ databases">
        <title>Genome evolution of the luminous symbionts of deep sea anglerfish.</title>
        <authorList>
            <person name="Hendry T.A."/>
        </authorList>
    </citation>
    <scope>NUCLEOTIDE SEQUENCE [LARGE SCALE GENOMIC DNA]</scope>
</reference>
<dbReference type="KEGG" id="elux:BTN50_0373"/>
<organism evidence="1 2">
    <name type="scientific">Candidatus Enterovibrio altilux</name>
    <dbReference type="NCBI Taxonomy" id="1927128"/>
    <lineage>
        <taxon>Bacteria</taxon>
        <taxon>Pseudomonadati</taxon>
        <taxon>Pseudomonadota</taxon>
        <taxon>Gammaproteobacteria</taxon>
        <taxon>Vibrionales</taxon>
        <taxon>Vibrionaceae</taxon>
        <taxon>Enterovibrio</taxon>
    </lineage>
</organism>
<dbReference type="SUPFAM" id="SSF53383">
    <property type="entry name" value="PLP-dependent transferases"/>
    <property type="match status" value="1"/>
</dbReference>
<protein>
    <submittedName>
        <fullName evidence="1">Uncharacterized protein</fullName>
    </submittedName>
</protein>
<dbReference type="AlphaFoldDB" id="A0A291B7E2"/>
<dbReference type="Proteomes" id="UP000218160">
    <property type="component" value="Chromosome 1"/>
</dbReference>
<dbReference type="InterPro" id="IPR015421">
    <property type="entry name" value="PyrdxlP-dep_Trfase_major"/>
</dbReference>
<dbReference type="InterPro" id="IPR015424">
    <property type="entry name" value="PyrdxlP-dep_Trfase"/>
</dbReference>
<gene>
    <name evidence="1" type="ORF">BTN50_0373</name>
</gene>
<evidence type="ECO:0000313" key="2">
    <source>
        <dbReference type="Proteomes" id="UP000218160"/>
    </source>
</evidence>
<dbReference type="Gene3D" id="3.40.640.10">
    <property type="entry name" value="Type I PLP-dependent aspartate aminotransferase-like (Major domain)"/>
    <property type="match status" value="1"/>
</dbReference>
<proteinExistence type="predicted"/>
<dbReference type="EMBL" id="CP020660">
    <property type="protein sequence ID" value="ATF08906.1"/>
    <property type="molecule type" value="Genomic_DNA"/>
</dbReference>
<keyword evidence="2" id="KW-1185">Reference proteome</keyword>
<name>A0A291B7E2_9GAMM</name>